<name>A0A3B0JWG6_DROGU</name>
<dbReference type="Proteomes" id="UP000268350">
    <property type="component" value="Unassembled WGS sequence"/>
</dbReference>
<accession>A0A3B0JWG6</accession>
<evidence type="ECO:0000256" key="1">
    <source>
        <dbReference type="SAM" id="MobiDB-lite"/>
    </source>
</evidence>
<keyword evidence="3" id="KW-1185">Reference proteome</keyword>
<proteinExistence type="predicted"/>
<gene>
    <name evidence="2" type="ORF">DGUA_6G010641</name>
</gene>
<evidence type="ECO:0000313" key="3">
    <source>
        <dbReference type="Proteomes" id="UP000268350"/>
    </source>
</evidence>
<feature type="region of interest" description="Disordered" evidence="1">
    <location>
        <begin position="84"/>
        <end position="172"/>
    </location>
</feature>
<protein>
    <submittedName>
        <fullName evidence="2">Uncharacterized protein</fullName>
    </submittedName>
</protein>
<evidence type="ECO:0000313" key="2">
    <source>
        <dbReference type="EMBL" id="SPP78059.1"/>
    </source>
</evidence>
<organism evidence="2 3">
    <name type="scientific">Drosophila guanche</name>
    <name type="common">Fruit fly</name>
    <dbReference type="NCBI Taxonomy" id="7266"/>
    <lineage>
        <taxon>Eukaryota</taxon>
        <taxon>Metazoa</taxon>
        <taxon>Ecdysozoa</taxon>
        <taxon>Arthropoda</taxon>
        <taxon>Hexapoda</taxon>
        <taxon>Insecta</taxon>
        <taxon>Pterygota</taxon>
        <taxon>Neoptera</taxon>
        <taxon>Endopterygota</taxon>
        <taxon>Diptera</taxon>
        <taxon>Brachycera</taxon>
        <taxon>Muscomorpha</taxon>
        <taxon>Ephydroidea</taxon>
        <taxon>Drosophilidae</taxon>
        <taxon>Drosophila</taxon>
        <taxon>Sophophora</taxon>
    </lineage>
</organism>
<sequence>MFPYLVARTNNNRNCNCNCNCNKNNCNCNTNCKCNCNCNPSHECTSPPPPRTTTSKVLCEMNERAMKIKCCYNDAKRYSLRHLPYQQNSSPLTKKPDNNQSPQKAHICTHTHRSPPTKSSSIRSSIRSYQQSTSPSVHHPLINPIRSQREPTPTPAPDHHSSSNHRIASHRI</sequence>
<feature type="compositionally biased region" description="Polar residues" evidence="1">
    <location>
        <begin position="85"/>
        <end position="103"/>
    </location>
</feature>
<dbReference type="EMBL" id="OUUW01000003">
    <property type="protein sequence ID" value="SPP78059.1"/>
    <property type="molecule type" value="Genomic_DNA"/>
</dbReference>
<feature type="compositionally biased region" description="Low complexity" evidence="1">
    <location>
        <begin position="116"/>
        <end position="136"/>
    </location>
</feature>
<reference evidence="3" key="1">
    <citation type="submission" date="2018-01" db="EMBL/GenBank/DDBJ databases">
        <authorList>
            <person name="Alioto T."/>
            <person name="Alioto T."/>
        </authorList>
    </citation>
    <scope>NUCLEOTIDE SEQUENCE [LARGE SCALE GENOMIC DNA]</scope>
</reference>
<dbReference type="AlphaFoldDB" id="A0A3B0JWG6"/>